<dbReference type="EMBL" id="CAXAMM010039307">
    <property type="protein sequence ID" value="CAK9085500.1"/>
    <property type="molecule type" value="Genomic_DNA"/>
</dbReference>
<organism evidence="3 4">
    <name type="scientific">Durusdinium trenchii</name>
    <dbReference type="NCBI Taxonomy" id="1381693"/>
    <lineage>
        <taxon>Eukaryota</taxon>
        <taxon>Sar</taxon>
        <taxon>Alveolata</taxon>
        <taxon>Dinophyceae</taxon>
        <taxon>Suessiales</taxon>
        <taxon>Symbiodiniaceae</taxon>
        <taxon>Durusdinium</taxon>
    </lineage>
</organism>
<evidence type="ECO:0000256" key="1">
    <source>
        <dbReference type="SAM" id="MobiDB-lite"/>
    </source>
</evidence>
<gene>
    <name evidence="3" type="ORF">SCF082_LOCUS40500</name>
</gene>
<evidence type="ECO:0000313" key="3">
    <source>
        <dbReference type="EMBL" id="CAK9085500.1"/>
    </source>
</evidence>
<reference evidence="3 4" key="1">
    <citation type="submission" date="2024-02" db="EMBL/GenBank/DDBJ databases">
        <authorList>
            <person name="Chen Y."/>
            <person name="Shah S."/>
            <person name="Dougan E. K."/>
            <person name="Thang M."/>
            <person name="Chan C."/>
        </authorList>
    </citation>
    <scope>NUCLEOTIDE SEQUENCE [LARGE SCALE GENOMIC DNA]</scope>
</reference>
<accession>A0ABP0QB64</accession>
<feature type="signal peptide" evidence="2">
    <location>
        <begin position="1"/>
        <end position="16"/>
    </location>
</feature>
<feature type="region of interest" description="Disordered" evidence="1">
    <location>
        <begin position="377"/>
        <end position="399"/>
    </location>
</feature>
<name>A0ABP0QB64_9DINO</name>
<protein>
    <submittedName>
        <fullName evidence="3">FO synthase subunit 1</fullName>
    </submittedName>
</protein>
<comment type="caution">
    <text evidence="3">The sequence shown here is derived from an EMBL/GenBank/DDBJ whole genome shotgun (WGS) entry which is preliminary data.</text>
</comment>
<evidence type="ECO:0000256" key="2">
    <source>
        <dbReference type="SAM" id="SignalP"/>
    </source>
</evidence>
<keyword evidence="4" id="KW-1185">Reference proteome</keyword>
<dbReference type="Proteomes" id="UP001642464">
    <property type="component" value="Unassembled WGS sequence"/>
</dbReference>
<evidence type="ECO:0000313" key="4">
    <source>
        <dbReference type="Proteomes" id="UP001642464"/>
    </source>
</evidence>
<feature type="chain" id="PRO_5045744696" evidence="2">
    <location>
        <begin position="17"/>
        <end position="504"/>
    </location>
</feature>
<sequence>MRWLLVCALVLASEEWENISSVAKAFSIGRVEATAMSNLYVRVDKTIVDSLREAVAKRGLRNFLTHDLIAKGAFNQAWTSAQGPMESWVPAMTNGSDLSLVKLFLERVCSDWDNLSEKMRKPLGYKEGAKVHACCGLYLHFLDDLRQRAPAGDFPDFKQQLNTTFFSGLMDAELLHIAESTVPPGDIMAIGAFRSKIKSYESRVSMENEERLRLLAAKVADATLEQLSQPIQSDVALIRAQLPTKADADKQVAWDMKYVKNRQQYAEFCEASVQRILSGAAPRLAYVGFLRDHQKDVLASIESTVFAHWDNLPTSPPKQRAREDSTINVTGLQLLSCDSAGRPGFPEHVFSKFVPGTNQHKKMTEIKEAFLREFPQGTAGSGSGATQPPGGTRPRASGQCDFTIDEGKEPLSIEREVDLSSLAPPDPSERIVALSKASTWYYHLLVGVFVQCLSVQIHCYTEMFEECVLLRTAGPVHFQGSMAVLPSLWTKTWTYGSATREAMP</sequence>
<keyword evidence="2" id="KW-0732">Signal</keyword>
<proteinExistence type="predicted"/>